<organism evidence="2 3">
    <name type="scientific">Ramazzottius varieornatus</name>
    <name type="common">Water bear</name>
    <name type="synonym">Tardigrade</name>
    <dbReference type="NCBI Taxonomy" id="947166"/>
    <lineage>
        <taxon>Eukaryota</taxon>
        <taxon>Metazoa</taxon>
        <taxon>Ecdysozoa</taxon>
        <taxon>Tardigrada</taxon>
        <taxon>Eutardigrada</taxon>
        <taxon>Parachela</taxon>
        <taxon>Hypsibioidea</taxon>
        <taxon>Ramazzottiidae</taxon>
        <taxon>Ramazzottius</taxon>
    </lineage>
</organism>
<dbReference type="EMBL" id="BDGG01000023">
    <property type="protein sequence ID" value="GAV09478.1"/>
    <property type="molecule type" value="Genomic_DNA"/>
</dbReference>
<accession>A0A1D1WAE4</accession>
<sequence length="69" mass="7643">MSRKRNWTVLICSCLLAFAGSLFQDLPLGGRLREENRQLVATAGMNIRTPPSISKQPSIVQNHHLLTGV</sequence>
<comment type="caution">
    <text evidence="2">The sequence shown here is derived from an EMBL/GenBank/DDBJ whole genome shotgun (WGS) entry which is preliminary data.</text>
</comment>
<dbReference type="AlphaFoldDB" id="A0A1D1WAE4"/>
<evidence type="ECO:0000256" key="1">
    <source>
        <dbReference type="SAM" id="SignalP"/>
    </source>
</evidence>
<gene>
    <name evidence="2" type="primary">RvY_19017-1</name>
    <name evidence="2" type="synonym">RvY_19017.1</name>
    <name evidence="2" type="ORF">RvY_19017</name>
</gene>
<feature type="signal peptide" evidence="1">
    <location>
        <begin position="1"/>
        <end position="24"/>
    </location>
</feature>
<evidence type="ECO:0000313" key="3">
    <source>
        <dbReference type="Proteomes" id="UP000186922"/>
    </source>
</evidence>
<protein>
    <submittedName>
        <fullName evidence="2">Uncharacterized protein</fullName>
    </submittedName>
</protein>
<proteinExistence type="predicted"/>
<keyword evidence="1" id="KW-0732">Signal</keyword>
<evidence type="ECO:0000313" key="2">
    <source>
        <dbReference type="EMBL" id="GAV09478.1"/>
    </source>
</evidence>
<dbReference type="Proteomes" id="UP000186922">
    <property type="component" value="Unassembled WGS sequence"/>
</dbReference>
<feature type="chain" id="PRO_5008899344" evidence="1">
    <location>
        <begin position="25"/>
        <end position="69"/>
    </location>
</feature>
<reference evidence="2 3" key="1">
    <citation type="journal article" date="2016" name="Nat. Commun.">
        <title>Extremotolerant tardigrade genome and improved radiotolerance of human cultured cells by tardigrade-unique protein.</title>
        <authorList>
            <person name="Hashimoto T."/>
            <person name="Horikawa D.D."/>
            <person name="Saito Y."/>
            <person name="Kuwahara H."/>
            <person name="Kozuka-Hata H."/>
            <person name="Shin-I T."/>
            <person name="Minakuchi Y."/>
            <person name="Ohishi K."/>
            <person name="Motoyama A."/>
            <person name="Aizu T."/>
            <person name="Enomoto A."/>
            <person name="Kondo K."/>
            <person name="Tanaka S."/>
            <person name="Hara Y."/>
            <person name="Koshikawa S."/>
            <person name="Sagara H."/>
            <person name="Miura T."/>
            <person name="Yokobori S."/>
            <person name="Miyagawa K."/>
            <person name="Suzuki Y."/>
            <person name="Kubo T."/>
            <person name="Oyama M."/>
            <person name="Kohara Y."/>
            <person name="Fujiyama A."/>
            <person name="Arakawa K."/>
            <person name="Katayama T."/>
            <person name="Toyoda A."/>
            <person name="Kunieda T."/>
        </authorList>
    </citation>
    <scope>NUCLEOTIDE SEQUENCE [LARGE SCALE GENOMIC DNA]</scope>
    <source>
        <strain evidence="2 3">YOKOZUNA-1</strain>
    </source>
</reference>
<name>A0A1D1WAE4_RAMVA</name>
<keyword evidence="3" id="KW-1185">Reference proteome</keyword>